<dbReference type="EMBL" id="JAHWGI010000960">
    <property type="protein sequence ID" value="KAK3918725.1"/>
    <property type="molecule type" value="Genomic_DNA"/>
</dbReference>
<reference evidence="1" key="2">
    <citation type="journal article" date="2023" name="BMC Genomics">
        <title>Pest status, molecular evolution, and epigenetic factors derived from the genome assembly of Frankliniella fusca, a thysanopteran phytovirus vector.</title>
        <authorList>
            <person name="Catto M.A."/>
            <person name="Labadie P.E."/>
            <person name="Jacobson A.L."/>
            <person name="Kennedy G.G."/>
            <person name="Srinivasan R."/>
            <person name="Hunt B.G."/>
        </authorList>
    </citation>
    <scope>NUCLEOTIDE SEQUENCE</scope>
    <source>
        <strain evidence="1">PL_HMW_Pooled</strain>
    </source>
</reference>
<protein>
    <submittedName>
        <fullName evidence="1">28S ribosomal protein S34, mitochondrial</fullName>
    </submittedName>
</protein>
<dbReference type="AlphaFoldDB" id="A0AAE1LGP5"/>
<dbReference type="GO" id="GO:0003735">
    <property type="term" value="F:structural constituent of ribosome"/>
    <property type="evidence" value="ECO:0007669"/>
    <property type="project" value="InterPro"/>
</dbReference>
<dbReference type="Pfam" id="PF16053">
    <property type="entry name" value="MRP-S34"/>
    <property type="match status" value="1"/>
</dbReference>
<reference evidence="1" key="1">
    <citation type="submission" date="2021-07" db="EMBL/GenBank/DDBJ databases">
        <authorList>
            <person name="Catto M.A."/>
            <person name="Jacobson A."/>
            <person name="Kennedy G."/>
            <person name="Labadie P."/>
            <person name="Hunt B.G."/>
            <person name="Srinivasan R."/>
        </authorList>
    </citation>
    <scope>NUCLEOTIDE SEQUENCE</scope>
    <source>
        <strain evidence="1">PL_HMW_Pooled</strain>
        <tissue evidence="1">Head</tissue>
    </source>
</reference>
<dbReference type="GO" id="GO:0005739">
    <property type="term" value="C:mitochondrion"/>
    <property type="evidence" value="ECO:0007669"/>
    <property type="project" value="InterPro"/>
</dbReference>
<comment type="caution">
    <text evidence="1">The sequence shown here is derived from an EMBL/GenBank/DDBJ whole genome shotgun (WGS) entry which is preliminary data.</text>
</comment>
<organism evidence="1 2">
    <name type="scientific">Frankliniella fusca</name>
    <dbReference type="NCBI Taxonomy" id="407009"/>
    <lineage>
        <taxon>Eukaryota</taxon>
        <taxon>Metazoa</taxon>
        <taxon>Ecdysozoa</taxon>
        <taxon>Arthropoda</taxon>
        <taxon>Hexapoda</taxon>
        <taxon>Insecta</taxon>
        <taxon>Pterygota</taxon>
        <taxon>Neoptera</taxon>
        <taxon>Paraneoptera</taxon>
        <taxon>Thysanoptera</taxon>
        <taxon>Terebrantia</taxon>
        <taxon>Thripoidea</taxon>
        <taxon>Thripidae</taxon>
        <taxon>Frankliniella</taxon>
    </lineage>
</organism>
<dbReference type="Proteomes" id="UP001219518">
    <property type="component" value="Unassembled WGS sequence"/>
</dbReference>
<keyword evidence="1" id="KW-0687">Ribonucleoprotein</keyword>
<accession>A0AAE1LGP5</accession>
<evidence type="ECO:0000313" key="2">
    <source>
        <dbReference type="Proteomes" id="UP001219518"/>
    </source>
</evidence>
<dbReference type="InterPro" id="IPR032053">
    <property type="entry name" value="Ribosomal_mS34"/>
</dbReference>
<evidence type="ECO:0000313" key="1">
    <source>
        <dbReference type="EMBL" id="KAK3918725.1"/>
    </source>
</evidence>
<name>A0AAE1LGP5_9NEOP</name>
<dbReference type="PANTHER" id="PTHR28589">
    <property type="entry name" value="28S RIBOSOMAL PROTEIN S34, MITOCHONDRIAL"/>
    <property type="match status" value="1"/>
</dbReference>
<sequence>MPYEIYGKATRWCGKPLWEILGNLKNHGVGRIIIRNETKLDYKEPSWYRVLKVQAIPPEGKVQVLPPVVDMGEVRRVRALVDVVLAGTYRGQEWLSTDTYISDFRLIPKEEEEIFTKVKKGELPPKFVDPNIFPTTAAFPPLLKELIIQDMKNRGTFTGEEPLLPMKYAYPVRVAQEGEIPTVDMSLGLGKTASPRLYANIKKT</sequence>
<dbReference type="GO" id="GO:0005840">
    <property type="term" value="C:ribosome"/>
    <property type="evidence" value="ECO:0007669"/>
    <property type="project" value="UniProtKB-KW"/>
</dbReference>
<keyword evidence="2" id="KW-1185">Reference proteome</keyword>
<proteinExistence type="predicted"/>
<gene>
    <name evidence="1" type="ORF">KUF71_007972</name>
</gene>
<dbReference type="PANTHER" id="PTHR28589:SF1">
    <property type="entry name" value="SMALL RIBOSOMAL SUBUNIT PROTEIN MS34"/>
    <property type="match status" value="1"/>
</dbReference>
<keyword evidence="1" id="KW-0689">Ribosomal protein</keyword>